<organism evidence="2 3">
    <name type="scientific">Stereocaulon virgatum</name>
    <dbReference type="NCBI Taxonomy" id="373712"/>
    <lineage>
        <taxon>Eukaryota</taxon>
        <taxon>Fungi</taxon>
        <taxon>Dikarya</taxon>
        <taxon>Ascomycota</taxon>
        <taxon>Pezizomycotina</taxon>
        <taxon>Lecanoromycetes</taxon>
        <taxon>OSLEUM clade</taxon>
        <taxon>Lecanoromycetidae</taxon>
        <taxon>Lecanorales</taxon>
        <taxon>Lecanorineae</taxon>
        <taxon>Stereocaulaceae</taxon>
        <taxon>Stereocaulon</taxon>
    </lineage>
</organism>
<keyword evidence="3" id="KW-1185">Reference proteome</keyword>
<name>A0ABR4AR83_9LECA</name>
<feature type="chain" id="PRO_5047325916" evidence="1">
    <location>
        <begin position="18"/>
        <end position="141"/>
    </location>
</feature>
<proteinExistence type="predicted"/>
<feature type="signal peptide" evidence="1">
    <location>
        <begin position="1"/>
        <end position="17"/>
    </location>
</feature>
<keyword evidence="1" id="KW-0732">Signal</keyword>
<dbReference type="EMBL" id="JBEFKJ010000002">
    <property type="protein sequence ID" value="KAL2047658.1"/>
    <property type="molecule type" value="Genomic_DNA"/>
</dbReference>
<accession>A0ABR4AR83</accession>
<evidence type="ECO:0000256" key="1">
    <source>
        <dbReference type="SAM" id="SignalP"/>
    </source>
</evidence>
<sequence>MHLLLLLTSLLIAPTLSHPTIVPRDANIAGASTGLSIKLYPSPNCHSTPSLSTNLLYDTQYARQFKSYSLSNDLDDQTITLYAEADWKATSPAGHGQHAGDDGNAATSCVQRVYALEADKTKKGCHTLDTWVGCLVVSVDS</sequence>
<comment type="caution">
    <text evidence="2">The sequence shown here is derived from an EMBL/GenBank/DDBJ whole genome shotgun (WGS) entry which is preliminary data.</text>
</comment>
<gene>
    <name evidence="2" type="ORF">N7G274_000700</name>
</gene>
<evidence type="ECO:0000313" key="3">
    <source>
        <dbReference type="Proteomes" id="UP001590950"/>
    </source>
</evidence>
<dbReference type="Proteomes" id="UP001590950">
    <property type="component" value="Unassembled WGS sequence"/>
</dbReference>
<protein>
    <submittedName>
        <fullName evidence="2">Uncharacterized protein</fullName>
    </submittedName>
</protein>
<reference evidence="2 3" key="1">
    <citation type="submission" date="2024-09" db="EMBL/GenBank/DDBJ databases">
        <title>Rethinking Asexuality: The Enigmatic Case of Functional Sexual Genes in Lepraria (Stereocaulaceae).</title>
        <authorList>
            <person name="Doellman M."/>
            <person name="Sun Y."/>
            <person name="Barcenas-Pena A."/>
            <person name="Lumbsch H.T."/>
            <person name="Grewe F."/>
        </authorList>
    </citation>
    <scope>NUCLEOTIDE SEQUENCE [LARGE SCALE GENOMIC DNA]</scope>
    <source>
        <strain evidence="2 3">Mercado 3170</strain>
    </source>
</reference>
<evidence type="ECO:0000313" key="2">
    <source>
        <dbReference type="EMBL" id="KAL2047658.1"/>
    </source>
</evidence>